<sequence>MKKNKIFSILIILTAFFLSANVFAARTPIIEYNGKIIETDVKPFIENDRTLVPIRFISETLGYSVKWNNDTREVTIEDNNTNIKLTIGAKNALVNSKNVELDVAPVIKQDRTFVPLRFVAENLNADVDWDAKNFKVIITKNKSLGINLTEAESSYVDGFTNLFKDLDRDYTELKTNFFEKESKLTKDEIIANTNKLFSQIENTVSKIKNLDAPERFKNSHNHAVKTGEKIVDIIPKLKESMISRDTTLMTGLTAELMDYGFQIAESKNAFEAALKGEEYKVKDDIKYYNEGKENSNLKKSLENIFKNL</sequence>
<proteinExistence type="predicted"/>
<keyword evidence="1" id="KW-0732">Signal</keyword>
<name>A0ABS6FHI8_9FIRM</name>
<dbReference type="Pfam" id="PF07833">
    <property type="entry name" value="Cu_amine_oxidN1"/>
    <property type="match status" value="1"/>
</dbReference>
<keyword evidence="4" id="KW-1185">Reference proteome</keyword>
<dbReference type="EMBL" id="JAHLQO010000004">
    <property type="protein sequence ID" value="MBU5669431.1"/>
    <property type="molecule type" value="Genomic_DNA"/>
</dbReference>
<feature type="domain" description="Copper amine oxidase-like N-terminal" evidence="2">
    <location>
        <begin position="33"/>
        <end position="138"/>
    </location>
</feature>
<accession>A0ABS6FHI8</accession>
<evidence type="ECO:0000256" key="1">
    <source>
        <dbReference type="SAM" id="SignalP"/>
    </source>
</evidence>
<gene>
    <name evidence="3" type="ORF">KQI68_06205</name>
</gene>
<comment type="caution">
    <text evidence="3">The sequence shown here is derived from an EMBL/GenBank/DDBJ whole genome shotgun (WGS) entry which is preliminary data.</text>
</comment>
<reference evidence="3 4" key="1">
    <citation type="submission" date="2021-06" db="EMBL/GenBank/DDBJ databases">
        <authorList>
            <person name="Sun Q."/>
            <person name="Li D."/>
        </authorList>
    </citation>
    <scope>NUCLEOTIDE SEQUENCE [LARGE SCALE GENOMIC DNA]</scope>
    <source>
        <strain evidence="3 4">MSJ-1</strain>
    </source>
</reference>
<protein>
    <submittedName>
        <fullName evidence="3">Copper amine oxidase N-terminal domain-containing protein</fullName>
    </submittedName>
</protein>
<dbReference type="RefSeq" id="WP_216549264.1">
    <property type="nucleotide sequence ID" value="NZ_JAHLQO010000004.1"/>
</dbReference>
<evidence type="ECO:0000313" key="3">
    <source>
        <dbReference type="EMBL" id="MBU5669431.1"/>
    </source>
</evidence>
<feature type="signal peptide" evidence="1">
    <location>
        <begin position="1"/>
        <end position="24"/>
    </location>
</feature>
<evidence type="ECO:0000313" key="4">
    <source>
        <dbReference type="Proteomes" id="UP000783742"/>
    </source>
</evidence>
<dbReference type="InterPro" id="IPR012854">
    <property type="entry name" value="Cu_amine_oxidase-like_N"/>
</dbReference>
<feature type="chain" id="PRO_5046111384" evidence="1">
    <location>
        <begin position="25"/>
        <end position="308"/>
    </location>
</feature>
<dbReference type="Proteomes" id="UP000783742">
    <property type="component" value="Unassembled WGS sequence"/>
</dbReference>
<organism evidence="3 4">
    <name type="scientific">Peptoniphilus ovalis</name>
    <dbReference type="NCBI Taxonomy" id="2841503"/>
    <lineage>
        <taxon>Bacteria</taxon>
        <taxon>Bacillati</taxon>
        <taxon>Bacillota</taxon>
        <taxon>Tissierellia</taxon>
        <taxon>Tissierellales</taxon>
        <taxon>Peptoniphilaceae</taxon>
        <taxon>Peptoniphilus</taxon>
    </lineage>
</organism>
<evidence type="ECO:0000259" key="2">
    <source>
        <dbReference type="Pfam" id="PF07833"/>
    </source>
</evidence>